<accession>A0A2P9AIQ8</accession>
<dbReference type="AlphaFoldDB" id="A0A2P9AIQ8"/>
<protein>
    <submittedName>
        <fullName evidence="1">Uncharacterized protein</fullName>
    </submittedName>
</protein>
<evidence type="ECO:0000313" key="1">
    <source>
        <dbReference type="EMBL" id="SJM30983.1"/>
    </source>
</evidence>
<dbReference type="EMBL" id="FUIG01000024">
    <property type="protein sequence ID" value="SJM30983.1"/>
    <property type="molecule type" value="Genomic_DNA"/>
</dbReference>
<evidence type="ECO:0000313" key="2">
    <source>
        <dbReference type="Proteomes" id="UP000245698"/>
    </source>
</evidence>
<keyword evidence="2" id="KW-1185">Reference proteome</keyword>
<proteinExistence type="predicted"/>
<organism evidence="1 2">
    <name type="scientific">Mesorhizobium delmotii</name>
    <dbReference type="NCBI Taxonomy" id="1631247"/>
    <lineage>
        <taxon>Bacteria</taxon>
        <taxon>Pseudomonadati</taxon>
        <taxon>Pseudomonadota</taxon>
        <taxon>Alphaproteobacteria</taxon>
        <taxon>Hyphomicrobiales</taxon>
        <taxon>Phyllobacteriaceae</taxon>
        <taxon>Mesorhizobium</taxon>
    </lineage>
</organism>
<sequence length="841" mass="93488">MNTVEPIKHDLTLRRLLALGGPVVYWLVGTTSEQRYDVADQPMQGEMDPFFFLTKHKNFIPHEYPCRTEFAAERRGKRPKPQGVFEPDRVWLPFGSPRVDLSGFWFRPTVVATWASTVLDAGSDGRARLRLRTCGGAVLFVNGIEAGWMAPYGRNLEASQDFEVDLVAGANEISIWFDDLAERDARYFFQLDYLRGPTAEQVLPTTVKGDVAAAMEAALDAMHFERPFYSGGEVALVTDVALPVAVDVAIVIEGDFMSIEAPVIFRRRIEAGARRITIAATEDLPADFRHFAVSLSSSGFVAQRVFGVEICHAARQGRAPAILADRIGEALEQVSNFAEADTVRALARLATGRGGVETDAIIAAALPAIEDCHDCADFILVPLLWCRRAYGDSIAVDLRHRIDQAILNYRYWMDEPGNDVQWYFSENHALLFHTAAYLGGHLLPDARFVRPGRTGAEQSTVGLARVRAWLDHFEEWEMAEFNSAPYFPIDLKGLTILYALGPDADVRRRAGAAINRLLEIVARSAQQGMLTGAQGRSYEHTLRAARSLELSGIARMLWGKGFYGMRFHALPQLALCLRDHGLHVPQELTGIACMAGDDAQEWCFAQGQNRIAKLYHYKTRDFAMGSAAAYRWNEWGYQETVLHLRLGGNPDAQIWINHPGETIHSGYGRPSYWGGSGSLPRVHQYRDLAVVLFSCAAEQPDFTHAWFPQSAFDEAWVKKNIASARGGDGFAMLKADSAFELVGRGPTAGNELRVPGHQAAWIIRLGRRRQYGSLEEFEAQFCQLALGHGKNDLLHVNDPEYGDVLFHPDGRMEAEDRVIDPADWQVTGEATFFTAGAIATR</sequence>
<name>A0A2P9AIQ8_9HYPH</name>
<dbReference type="RefSeq" id="WP_244602812.1">
    <property type="nucleotide sequence ID" value="NZ_FUIG01000024.1"/>
</dbReference>
<gene>
    <name evidence="1" type="ORF">BQ8482_180211</name>
</gene>
<dbReference type="Proteomes" id="UP000245698">
    <property type="component" value="Unassembled WGS sequence"/>
</dbReference>
<reference evidence="2" key="1">
    <citation type="submission" date="2016-12" db="EMBL/GenBank/DDBJ databases">
        <authorList>
            <person name="Brunel B."/>
        </authorList>
    </citation>
    <scope>NUCLEOTIDE SEQUENCE [LARGE SCALE GENOMIC DNA]</scope>
</reference>